<dbReference type="Proteomes" id="UP000050544">
    <property type="component" value="Unassembled WGS sequence"/>
</dbReference>
<dbReference type="STRING" id="869279.SE15_13915"/>
<evidence type="ECO:0000313" key="3">
    <source>
        <dbReference type="Proteomes" id="UP000050544"/>
    </source>
</evidence>
<reference evidence="2 3" key="1">
    <citation type="submission" date="2015-07" db="EMBL/GenBank/DDBJ databases">
        <title>Whole genome sequence of Thermanaerothrix daxensis DSM 23592.</title>
        <authorList>
            <person name="Hemp J."/>
            <person name="Ward L.M."/>
            <person name="Pace L.A."/>
            <person name="Fischer W.W."/>
        </authorList>
    </citation>
    <scope>NUCLEOTIDE SEQUENCE [LARGE SCALE GENOMIC DNA]</scope>
    <source>
        <strain evidence="2 3">GNS-1</strain>
    </source>
</reference>
<dbReference type="GO" id="GO:0003677">
    <property type="term" value="F:DNA binding"/>
    <property type="evidence" value="ECO:0007669"/>
    <property type="project" value="TreeGrafter"/>
</dbReference>
<dbReference type="OrthoDB" id="9814088at2"/>
<dbReference type="Pfam" id="PF00271">
    <property type="entry name" value="Helicase_C"/>
    <property type="match status" value="1"/>
</dbReference>
<organism evidence="2 3">
    <name type="scientific">Thermanaerothrix daxensis</name>
    <dbReference type="NCBI Taxonomy" id="869279"/>
    <lineage>
        <taxon>Bacteria</taxon>
        <taxon>Bacillati</taxon>
        <taxon>Chloroflexota</taxon>
        <taxon>Anaerolineae</taxon>
        <taxon>Anaerolineales</taxon>
        <taxon>Anaerolineaceae</taxon>
        <taxon>Thermanaerothrix</taxon>
    </lineage>
</organism>
<dbReference type="InterPro" id="IPR027417">
    <property type="entry name" value="P-loop_NTPase"/>
</dbReference>
<dbReference type="PANTHER" id="PTHR47962:SF5">
    <property type="entry name" value="ATP-DEPENDENT HELICASE LHR-RELATED"/>
    <property type="match status" value="1"/>
</dbReference>
<dbReference type="PANTHER" id="PTHR47962">
    <property type="entry name" value="ATP-DEPENDENT HELICASE LHR-RELATED-RELATED"/>
    <property type="match status" value="1"/>
</dbReference>
<dbReference type="SMART" id="SM00490">
    <property type="entry name" value="HELICc"/>
    <property type="match status" value="1"/>
</dbReference>
<evidence type="ECO:0000313" key="2">
    <source>
        <dbReference type="EMBL" id="KPL82170.1"/>
    </source>
</evidence>
<dbReference type="Gene3D" id="3.40.50.300">
    <property type="entry name" value="P-loop containing nucleotide triphosphate hydrolases"/>
    <property type="match status" value="1"/>
</dbReference>
<dbReference type="InterPro" id="IPR052511">
    <property type="entry name" value="ATP-dep_Helicase"/>
</dbReference>
<evidence type="ECO:0000259" key="1">
    <source>
        <dbReference type="PROSITE" id="PS51194"/>
    </source>
</evidence>
<sequence length="110" mass="12410">MSIFCNMRESVETVAAELTRLWHPYPVLSHHGNLSRKAREEVEMIMKEADVAVCVATSTLEVGIDIEDIDLIVLYELPWSISSLLQRIDRGNCRQGVVNVVAITKSQEKI</sequence>
<dbReference type="GO" id="GO:0016887">
    <property type="term" value="F:ATP hydrolysis activity"/>
    <property type="evidence" value="ECO:0007669"/>
    <property type="project" value="TreeGrafter"/>
</dbReference>
<dbReference type="SUPFAM" id="SSF52540">
    <property type="entry name" value="P-loop containing nucleoside triphosphate hydrolases"/>
    <property type="match status" value="1"/>
</dbReference>
<gene>
    <name evidence="2" type="ORF">SE15_13915</name>
</gene>
<dbReference type="EMBL" id="LGKO01000006">
    <property type="protein sequence ID" value="KPL82170.1"/>
    <property type="molecule type" value="Genomic_DNA"/>
</dbReference>
<dbReference type="PROSITE" id="PS51194">
    <property type="entry name" value="HELICASE_CTER"/>
    <property type="match status" value="1"/>
</dbReference>
<dbReference type="AlphaFoldDB" id="A0A0N8GPY2"/>
<accession>A0A0N8GPY2</accession>
<feature type="domain" description="Helicase C-terminal" evidence="1">
    <location>
        <begin position="1"/>
        <end position="110"/>
    </location>
</feature>
<name>A0A0N8GPY2_9CHLR</name>
<dbReference type="InterPro" id="IPR001650">
    <property type="entry name" value="Helicase_C-like"/>
</dbReference>
<dbReference type="RefSeq" id="WP_054522711.1">
    <property type="nucleotide sequence ID" value="NZ_LGKO01000006.1"/>
</dbReference>
<comment type="caution">
    <text evidence="2">The sequence shown here is derived from an EMBL/GenBank/DDBJ whole genome shotgun (WGS) entry which is preliminary data.</text>
</comment>
<keyword evidence="3" id="KW-1185">Reference proteome</keyword>
<proteinExistence type="predicted"/>
<protein>
    <recommendedName>
        <fullName evidence="1">Helicase C-terminal domain-containing protein</fullName>
    </recommendedName>
</protein>